<evidence type="ECO:0000313" key="3">
    <source>
        <dbReference type="Proteomes" id="UP000289946"/>
    </source>
</evidence>
<organism evidence="2 3">
    <name type="scientific">Bradyrhizobium zhanjiangense</name>
    <dbReference type="NCBI Taxonomy" id="1325107"/>
    <lineage>
        <taxon>Bacteria</taxon>
        <taxon>Pseudomonadati</taxon>
        <taxon>Pseudomonadota</taxon>
        <taxon>Alphaproteobacteria</taxon>
        <taxon>Hyphomicrobiales</taxon>
        <taxon>Nitrobacteraceae</taxon>
        <taxon>Bradyrhizobium</taxon>
    </lineage>
</organism>
<protein>
    <submittedName>
        <fullName evidence="2">Uncharacterized protein</fullName>
    </submittedName>
</protein>
<evidence type="ECO:0000256" key="1">
    <source>
        <dbReference type="SAM" id="MobiDB-lite"/>
    </source>
</evidence>
<accession>A0ABY0DSP0</accession>
<evidence type="ECO:0000313" key="2">
    <source>
        <dbReference type="EMBL" id="RXG99190.1"/>
    </source>
</evidence>
<feature type="region of interest" description="Disordered" evidence="1">
    <location>
        <begin position="35"/>
        <end position="92"/>
    </location>
</feature>
<sequence>MRADRVKYRSIGTGAASANQCFAFIVRRLPDREESSPLLEHDEIRLDSRKGEGGLPLPLAGEGWGEGASAMGQSPSGESPNPALRHSRGFDSASLEMTAAEGGLCLSRKRER</sequence>
<feature type="compositionally biased region" description="Basic and acidic residues" evidence="1">
    <location>
        <begin position="35"/>
        <end position="52"/>
    </location>
</feature>
<keyword evidence="3" id="KW-1185">Reference proteome</keyword>
<dbReference type="Proteomes" id="UP000289946">
    <property type="component" value="Unassembled WGS sequence"/>
</dbReference>
<comment type="caution">
    <text evidence="2">The sequence shown here is derived from an EMBL/GenBank/DDBJ whole genome shotgun (WGS) entry which is preliminary data.</text>
</comment>
<proteinExistence type="predicted"/>
<reference evidence="2 3" key="1">
    <citation type="submission" date="2018-10" db="EMBL/GenBank/DDBJ databases">
        <title>Bradyrhizobium sp. nov., isolated from effective nodules of peanut in China.</title>
        <authorList>
            <person name="Li Y."/>
        </authorList>
    </citation>
    <scope>NUCLEOTIDE SEQUENCE [LARGE SCALE GENOMIC DNA]</scope>
    <source>
        <strain evidence="2 3">CCBAU 51781</strain>
    </source>
</reference>
<gene>
    <name evidence="2" type="ORF">EAS62_03770</name>
</gene>
<dbReference type="EMBL" id="RDRA01000002">
    <property type="protein sequence ID" value="RXG99190.1"/>
    <property type="molecule type" value="Genomic_DNA"/>
</dbReference>
<name>A0ABY0DSP0_9BRAD</name>